<dbReference type="EMBL" id="GL733218">
    <property type="protein sequence ID" value="EFX63092.1"/>
    <property type="molecule type" value="Genomic_DNA"/>
</dbReference>
<evidence type="ECO:0000256" key="1">
    <source>
        <dbReference type="PROSITE-ProRule" id="PRU00221"/>
    </source>
</evidence>
<dbReference type="KEGG" id="dpx:DAPPUDRAFT_269091"/>
<accession>E9HYT8</accession>
<evidence type="ECO:0000313" key="2">
    <source>
        <dbReference type="EMBL" id="EFX63092.1"/>
    </source>
</evidence>
<gene>
    <name evidence="2" type="ORF">DAPPUDRAFT_269091</name>
</gene>
<evidence type="ECO:0000313" key="3">
    <source>
        <dbReference type="Proteomes" id="UP000000305"/>
    </source>
</evidence>
<dbReference type="InterPro" id="IPR036322">
    <property type="entry name" value="WD40_repeat_dom_sf"/>
</dbReference>
<protein>
    <submittedName>
        <fullName evidence="2">Uncharacterized protein</fullName>
    </submittedName>
</protein>
<dbReference type="STRING" id="6669.E9HYT8"/>
<keyword evidence="3" id="KW-1185">Reference proteome</keyword>
<dbReference type="OrthoDB" id="1367865at2759"/>
<dbReference type="Proteomes" id="UP000000305">
    <property type="component" value="Unassembled WGS sequence"/>
</dbReference>
<organism evidence="2 3">
    <name type="scientific">Daphnia pulex</name>
    <name type="common">Water flea</name>
    <dbReference type="NCBI Taxonomy" id="6669"/>
    <lineage>
        <taxon>Eukaryota</taxon>
        <taxon>Metazoa</taxon>
        <taxon>Ecdysozoa</taxon>
        <taxon>Arthropoda</taxon>
        <taxon>Crustacea</taxon>
        <taxon>Branchiopoda</taxon>
        <taxon>Diplostraca</taxon>
        <taxon>Cladocera</taxon>
        <taxon>Anomopoda</taxon>
        <taxon>Daphniidae</taxon>
        <taxon>Daphnia</taxon>
    </lineage>
</organism>
<dbReference type="Gene3D" id="2.130.10.10">
    <property type="entry name" value="YVTN repeat-like/Quinoprotein amine dehydrogenase"/>
    <property type="match status" value="1"/>
</dbReference>
<keyword evidence="1" id="KW-0853">WD repeat</keyword>
<sequence length="53" mass="6251">MESYWPWNKKPKHESDFGFLASASFESTVRLWDVERGLCIHTLTKYSEVRTSV</sequence>
<proteinExistence type="predicted"/>
<dbReference type="AlphaFoldDB" id="E9HYT8"/>
<dbReference type="InterPro" id="IPR001680">
    <property type="entry name" value="WD40_rpt"/>
</dbReference>
<name>E9HYT8_DAPPU</name>
<dbReference type="SUPFAM" id="SSF50978">
    <property type="entry name" value="WD40 repeat-like"/>
    <property type="match status" value="1"/>
</dbReference>
<feature type="repeat" description="WD" evidence="1">
    <location>
        <begin position="19"/>
        <end position="42"/>
    </location>
</feature>
<dbReference type="InterPro" id="IPR015943">
    <property type="entry name" value="WD40/YVTN_repeat-like_dom_sf"/>
</dbReference>
<reference evidence="2 3" key="1">
    <citation type="journal article" date="2011" name="Science">
        <title>The ecoresponsive genome of Daphnia pulex.</title>
        <authorList>
            <person name="Colbourne J.K."/>
            <person name="Pfrender M.E."/>
            <person name="Gilbert D."/>
            <person name="Thomas W.K."/>
            <person name="Tucker A."/>
            <person name="Oakley T.H."/>
            <person name="Tokishita S."/>
            <person name="Aerts A."/>
            <person name="Arnold G.J."/>
            <person name="Basu M.K."/>
            <person name="Bauer D.J."/>
            <person name="Caceres C.E."/>
            <person name="Carmel L."/>
            <person name="Casola C."/>
            <person name="Choi J.H."/>
            <person name="Detter J.C."/>
            <person name="Dong Q."/>
            <person name="Dusheyko S."/>
            <person name="Eads B.D."/>
            <person name="Frohlich T."/>
            <person name="Geiler-Samerotte K.A."/>
            <person name="Gerlach D."/>
            <person name="Hatcher P."/>
            <person name="Jogdeo S."/>
            <person name="Krijgsveld J."/>
            <person name="Kriventseva E.V."/>
            <person name="Kultz D."/>
            <person name="Laforsch C."/>
            <person name="Lindquist E."/>
            <person name="Lopez J."/>
            <person name="Manak J.R."/>
            <person name="Muller J."/>
            <person name="Pangilinan J."/>
            <person name="Patwardhan R.P."/>
            <person name="Pitluck S."/>
            <person name="Pritham E.J."/>
            <person name="Rechtsteiner A."/>
            <person name="Rho M."/>
            <person name="Rogozin I.B."/>
            <person name="Sakarya O."/>
            <person name="Salamov A."/>
            <person name="Schaack S."/>
            <person name="Shapiro H."/>
            <person name="Shiga Y."/>
            <person name="Skalitzky C."/>
            <person name="Smith Z."/>
            <person name="Souvorov A."/>
            <person name="Sung W."/>
            <person name="Tang Z."/>
            <person name="Tsuchiya D."/>
            <person name="Tu H."/>
            <person name="Vos H."/>
            <person name="Wang M."/>
            <person name="Wolf Y.I."/>
            <person name="Yamagata H."/>
            <person name="Yamada T."/>
            <person name="Ye Y."/>
            <person name="Shaw J.R."/>
            <person name="Andrews J."/>
            <person name="Crease T.J."/>
            <person name="Tang H."/>
            <person name="Lucas S.M."/>
            <person name="Robertson H.M."/>
            <person name="Bork P."/>
            <person name="Koonin E.V."/>
            <person name="Zdobnov E.M."/>
            <person name="Grigoriev I.V."/>
            <person name="Lynch M."/>
            <person name="Boore J.L."/>
        </authorList>
    </citation>
    <scope>NUCLEOTIDE SEQUENCE [LARGE SCALE GENOMIC DNA]</scope>
</reference>
<dbReference type="HOGENOM" id="CLU_3070827_0_0_1"/>
<dbReference type="InParanoid" id="E9HYT8"/>
<dbReference type="PROSITE" id="PS50082">
    <property type="entry name" value="WD_REPEATS_2"/>
    <property type="match status" value="1"/>
</dbReference>